<evidence type="ECO:0000313" key="3">
    <source>
        <dbReference type="EMBL" id="PQF24274.1"/>
    </source>
</evidence>
<comment type="caution">
    <text evidence="3">The sequence shown here is derived from an EMBL/GenBank/DDBJ whole genome shotgun (WGS) entry which is preliminary data.</text>
</comment>
<sequence length="739" mass="81668">MKKQVNISIVLFFLIFSALAEQVIIATTLPVAEEIQMTTESSTLGVGKLDQLINNDEPTEASPREVPSEELRSPSIKPDDETQGIAAFSGTGTEQDPFTAGTAAELETVTEMIRTISGAGPFHIHLTADIVLRNNVPMLSVGTRVDRFNLYKDTVIDGQGYHLLIQNDSKYYTTFFAVQNNGINVTFQNISFGSSQLVDQDGILYGRTGSDGIIGYVNDYSLNYNMTMENINFYTNYSLAGAVWKGYNDESYFHFRGDNQIIFDFINSRTSIISSPNIIFEEDSSTYIECGPGLYIFYVTGNPLFPELGTGNLNIQQKNNAKVEIITGKEILAYANDSATMTIGEEAELFVRGSSTNNMSIIRKGVLTEGTAILNVNQNAVVDIVNQSNFRLNNLTINVDQPKYFRMEALDNTPTTLANNATMKRLDGVSGETGGYQVTSIDVSGQIFISEVSGGGSFGGDTMLYGTNRKGFLYQRKFAIDELEAVPEVDVGISRLTTSINAVEPVGRPLTRYQLKLSRTRLWRPTTLLPTINSLNTQRVISNATLATNGVLAIESSETESSWQKEKLTAGTYYAYVRVTGVMQDDPELQKYLSESLWHEIVIEVPKSPMSVEVPLEKFFRVREIGEFDETANALPIISHSNFPIDFKVTDVVEQSTDSAVTLVNSTMTDAFKHLQLRLAATNGQHTGPLTVGSNQGNAIQVLPFLDDPLKLYLKGHYSGPIDGRHDVTYKFTYQLTPR</sequence>
<feature type="signal peptide" evidence="2">
    <location>
        <begin position="1"/>
        <end position="20"/>
    </location>
</feature>
<evidence type="ECO:0000256" key="2">
    <source>
        <dbReference type="SAM" id="SignalP"/>
    </source>
</evidence>
<keyword evidence="2" id="KW-0732">Signal</keyword>
<dbReference type="EMBL" id="PUAP01000016">
    <property type="protein sequence ID" value="PQF24274.1"/>
    <property type="molecule type" value="Genomic_DNA"/>
</dbReference>
<dbReference type="RefSeq" id="WP_104871221.1">
    <property type="nucleotide sequence ID" value="NZ_PUAP01000016.1"/>
</dbReference>
<evidence type="ECO:0008006" key="5">
    <source>
        <dbReference type="Google" id="ProtNLM"/>
    </source>
</evidence>
<dbReference type="Proteomes" id="UP000237934">
    <property type="component" value="Unassembled WGS sequence"/>
</dbReference>
<protein>
    <recommendedName>
        <fullName evidence="5">WxL domain-containing protein</fullName>
    </recommendedName>
</protein>
<feature type="chain" id="PRO_5038807808" description="WxL domain-containing protein" evidence="2">
    <location>
        <begin position="21"/>
        <end position="739"/>
    </location>
</feature>
<evidence type="ECO:0000256" key="1">
    <source>
        <dbReference type="SAM" id="MobiDB-lite"/>
    </source>
</evidence>
<name>A0A2S7RWE4_ENTMU</name>
<reference evidence="3 4" key="1">
    <citation type="journal article" date="2018" name="Pathog. Dis.">
        <title>Whole-genome sequencing based characterization of antimicrobial resistance in Enterococcus.</title>
        <authorList>
            <person name="Tyson G."/>
        </authorList>
    </citation>
    <scope>NUCLEOTIDE SEQUENCE [LARGE SCALE GENOMIC DNA]</scope>
    <source>
        <strain evidence="3 4">CVM N55263</strain>
    </source>
</reference>
<dbReference type="AlphaFoldDB" id="A0A2S7RWE4"/>
<organism evidence="3 4">
    <name type="scientific">Enterococcus mundtii</name>
    <dbReference type="NCBI Taxonomy" id="53346"/>
    <lineage>
        <taxon>Bacteria</taxon>
        <taxon>Bacillati</taxon>
        <taxon>Bacillota</taxon>
        <taxon>Bacilli</taxon>
        <taxon>Lactobacillales</taxon>
        <taxon>Enterococcaceae</taxon>
        <taxon>Enterococcus</taxon>
    </lineage>
</organism>
<accession>A0A2S7RWE4</accession>
<proteinExistence type="predicted"/>
<gene>
    <name evidence="3" type="ORF">CUS89_04595</name>
</gene>
<feature type="region of interest" description="Disordered" evidence="1">
    <location>
        <begin position="54"/>
        <end position="81"/>
    </location>
</feature>
<evidence type="ECO:0000313" key="4">
    <source>
        <dbReference type="Proteomes" id="UP000237934"/>
    </source>
</evidence>
<feature type="compositionally biased region" description="Basic and acidic residues" evidence="1">
    <location>
        <begin position="62"/>
        <end position="80"/>
    </location>
</feature>